<accession>A0A843VWQ7</accession>
<feature type="region of interest" description="Disordered" evidence="1">
    <location>
        <begin position="47"/>
        <end position="123"/>
    </location>
</feature>
<reference evidence="2" key="1">
    <citation type="submission" date="2017-07" db="EMBL/GenBank/DDBJ databases">
        <title>Taro Niue Genome Assembly and Annotation.</title>
        <authorList>
            <person name="Atibalentja N."/>
            <person name="Keating K."/>
            <person name="Fields C.J."/>
        </authorList>
    </citation>
    <scope>NUCLEOTIDE SEQUENCE</scope>
    <source>
        <strain evidence="2">Niue_2</strain>
        <tissue evidence="2">Leaf</tissue>
    </source>
</reference>
<evidence type="ECO:0000313" key="3">
    <source>
        <dbReference type="Proteomes" id="UP000652761"/>
    </source>
</evidence>
<dbReference type="Proteomes" id="UP000652761">
    <property type="component" value="Unassembled WGS sequence"/>
</dbReference>
<dbReference type="EMBL" id="NMUH01002359">
    <property type="protein sequence ID" value="MQL99496.1"/>
    <property type="molecule type" value="Genomic_DNA"/>
</dbReference>
<organism evidence="2 3">
    <name type="scientific">Colocasia esculenta</name>
    <name type="common">Wild taro</name>
    <name type="synonym">Arum esculentum</name>
    <dbReference type="NCBI Taxonomy" id="4460"/>
    <lineage>
        <taxon>Eukaryota</taxon>
        <taxon>Viridiplantae</taxon>
        <taxon>Streptophyta</taxon>
        <taxon>Embryophyta</taxon>
        <taxon>Tracheophyta</taxon>
        <taxon>Spermatophyta</taxon>
        <taxon>Magnoliopsida</taxon>
        <taxon>Liliopsida</taxon>
        <taxon>Araceae</taxon>
        <taxon>Aroideae</taxon>
        <taxon>Colocasieae</taxon>
        <taxon>Colocasia</taxon>
    </lineage>
</organism>
<sequence>MSLTPAFDPMERIQNSQILDTTFHQTQLNPNKLNHMQCKFAFEKMNNKNEQKKIDSNKPNSEKTEAAKEKVSGTTQAGQEQTQEKEQAEGLLSEKTQEKAVGTTQAAKKKAAETTQAAKKKEYKAEEAAQETAQAGKENTVMRSAAQGAMEALKRTVGMGGTSTEGKEAEEECRDQ</sequence>
<feature type="region of interest" description="Disordered" evidence="1">
    <location>
        <begin position="154"/>
        <end position="176"/>
    </location>
</feature>
<feature type="compositionally biased region" description="Basic and acidic residues" evidence="1">
    <location>
        <begin position="47"/>
        <end position="71"/>
    </location>
</feature>
<keyword evidence="3" id="KW-1185">Reference proteome</keyword>
<evidence type="ECO:0000256" key="1">
    <source>
        <dbReference type="SAM" id="MobiDB-lite"/>
    </source>
</evidence>
<proteinExistence type="predicted"/>
<protein>
    <submittedName>
        <fullName evidence="2">Uncharacterized protein</fullName>
    </submittedName>
</protein>
<dbReference type="AlphaFoldDB" id="A0A843VWQ7"/>
<comment type="caution">
    <text evidence="2">The sequence shown here is derived from an EMBL/GenBank/DDBJ whole genome shotgun (WGS) entry which is preliminary data.</text>
</comment>
<gene>
    <name evidence="2" type="ORF">Taro_032227</name>
</gene>
<evidence type="ECO:0000313" key="2">
    <source>
        <dbReference type="EMBL" id="MQL99496.1"/>
    </source>
</evidence>
<name>A0A843VWQ7_COLES</name>